<dbReference type="PANTHER" id="PTHR33109:SF102">
    <property type="entry name" value="EPIDERMAL PATTERNING FACTOR-LIKE PROTEIN 1"/>
    <property type="match status" value="1"/>
</dbReference>
<evidence type="ECO:0000256" key="7">
    <source>
        <dbReference type="RuleBase" id="RU367102"/>
    </source>
</evidence>
<proteinExistence type="inferred from homology"/>
<dbReference type="EnsemblPlants" id="novel_model_3687_5bd9a17a">
    <property type="protein sequence ID" value="cds.novel_model_3687_5bd9a17a"/>
    <property type="gene ID" value="novel_gene_1968_5bd9a17a"/>
</dbReference>
<dbReference type="Pfam" id="PF17181">
    <property type="entry name" value="EPF"/>
    <property type="match status" value="1"/>
</dbReference>
<feature type="signal peptide" evidence="7">
    <location>
        <begin position="1"/>
        <end position="30"/>
    </location>
</feature>
<evidence type="ECO:0000313" key="8">
    <source>
        <dbReference type="EnsemblPlants" id="cds.novel_model_3687_5bd9a17a"/>
    </source>
</evidence>
<comment type="subcellular location">
    <subcellularLocation>
        <location evidence="1 7">Secreted</location>
    </subcellularLocation>
</comment>
<dbReference type="AlphaFoldDB" id="A0A803R0Q3"/>
<dbReference type="GO" id="GO:0010052">
    <property type="term" value="P:guard cell differentiation"/>
    <property type="evidence" value="ECO:0007669"/>
    <property type="project" value="UniProtKB-UniRule"/>
</dbReference>
<evidence type="ECO:0000256" key="1">
    <source>
        <dbReference type="ARBA" id="ARBA00004613"/>
    </source>
</evidence>
<evidence type="ECO:0000256" key="5">
    <source>
        <dbReference type="ARBA" id="ARBA00022729"/>
    </source>
</evidence>
<comment type="function">
    <text evidence="7">Controls stomatal patterning.</text>
</comment>
<protein>
    <recommendedName>
        <fullName evidence="7">Epidermal patterning factor-like protein</fullName>
    </recommendedName>
</protein>
<evidence type="ECO:0000256" key="3">
    <source>
        <dbReference type="ARBA" id="ARBA00022473"/>
    </source>
</evidence>
<evidence type="ECO:0000313" key="9">
    <source>
        <dbReference type="Proteomes" id="UP000596661"/>
    </source>
</evidence>
<keyword evidence="4 7" id="KW-0964">Secreted</keyword>
<comment type="similarity">
    <text evidence="2 7">Belongs to the plant cysteine rich small secretory peptide family. Epidermal patterning factor subfamily.</text>
</comment>
<feature type="chain" id="PRO_5043087751" description="Epidermal patterning factor-like protein" evidence="7">
    <location>
        <begin position="31"/>
        <end position="128"/>
    </location>
</feature>
<evidence type="ECO:0000256" key="6">
    <source>
        <dbReference type="ARBA" id="ARBA00023157"/>
    </source>
</evidence>
<dbReference type="InterPro" id="IPR039455">
    <property type="entry name" value="EPFL"/>
</dbReference>
<evidence type="ECO:0000256" key="4">
    <source>
        <dbReference type="ARBA" id="ARBA00022525"/>
    </source>
</evidence>
<accession>A0A803R0Q3</accession>
<sequence length="128" mass="14092">MNFMSSNTMNSLFNLWVIMLLHLLLSPCSSLSRSHSHIPPISSSRKVLLVEVEEKSRLGSTPPSCHNKCNTCHPCMAVQVPSLPSHEPVRPGVTRTDPVVVLDSEYDQDLSLNSPLVTIGLHSLFSLC</sequence>
<evidence type="ECO:0000256" key="2">
    <source>
        <dbReference type="ARBA" id="ARBA00008127"/>
    </source>
</evidence>
<keyword evidence="5 7" id="KW-0732">Signal</keyword>
<name>A0A803R0Q3_CANSA</name>
<reference evidence="8" key="2">
    <citation type="submission" date="2021-03" db="UniProtKB">
        <authorList>
            <consortium name="EnsemblPlants"/>
        </authorList>
    </citation>
    <scope>IDENTIFICATION</scope>
</reference>
<dbReference type="GO" id="GO:0005576">
    <property type="term" value="C:extracellular region"/>
    <property type="evidence" value="ECO:0007669"/>
    <property type="project" value="UniProtKB-SubCell"/>
</dbReference>
<keyword evidence="9" id="KW-1185">Reference proteome</keyword>
<dbReference type="EMBL" id="UZAU01000399">
    <property type="status" value="NOT_ANNOTATED_CDS"/>
    <property type="molecule type" value="Genomic_DNA"/>
</dbReference>
<keyword evidence="6" id="KW-1015">Disulfide bond</keyword>
<dbReference type="Gramene" id="novel_model_3687_5bd9a17a">
    <property type="protein sequence ID" value="cds.novel_model_3687_5bd9a17a"/>
    <property type="gene ID" value="novel_gene_1968_5bd9a17a"/>
</dbReference>
<dbReference type="Proteomes" id="UP000596661">
    <property type="component" value="Chromosome 4"/>
</dbReference>
<reference evidence="8" key="1">
    <citation type="submission" date="2018-11" db="EMBL/GenBank/DDBJ databases">
        <authorList>
            <person name="Grassa J C."/>
        </authorList>
    </citation>
    <scope>NUCLEOTIDE SEQUENCE [LARGE SCALE GENOMIC DNA]</scope>
</reference>
<dbReference type="PANTHER" id="PTHR33109">
    <property type="entry name" value="EPIDERMAL PATTERNING FACTOR-LIKE PROTEIN 4"/>
    <property type="match status" value="1"/>
</dbReference>
<organism evidence="8 9">
    <name type="scientific">Cannabis sativa</name>
    <name type="common">Hemp</name>
    <name type="synonym">Marijuana</name>
    <dbReference type="NCBI Taxonomy" id="3483"/>
    <lineage>
        <taxon>Eukaryota</taxon>
        <taxon>Viridiplantae</taxon>
        <taxon>Streptophyta</taxon>
        <taxon>Embryophyta</taxon>
        <taxon>Tracheophyta</taxon>
        <taxon>Spermatophyta</taxon>
        <taxon>Magnoliopsida</taxon>
        <taxon>eudicotyledons</taxon>
        <taxon>Gunneridae</taxon>
        <taxon>Pentapetalae</taxon>
        <taxon>rosids</taxon>
        <taxon>fabids</taxon>
        <taxon>Rosales</taxon>
        <taxon>Cannabaceae</taxon>
        <taxon>Cannabis</taxon>
    </lineage>
</organism>
<keyword evidence="3 7" id="KW-0217">Developmental protein</keyword>